<accession>A0AAV6V534</accession>
<evidence type="ECO:0000313" key="2">
    <source>
        <dbReference type="EMBL" id="KAG8191587.1"/>
    </source>
</evidence>
<evidence type="ECO:0000256" key="1">
    <source>
        <dbReference type="SAM" id="MobiDB-lite"/>
    </source>
</evidence>
<proteinExistence type="predicted"/>
<comment type="caution">
    <text evidence="2">The sequence shown here is derived from an EMBL/GenBank/DDBJ whole genome shotgun (WGS) entry which is preliminary data.</text>
</comment>
<name>A0AAV6V534_9ARAC</name>
<feature type="region of interest" description="Disordered" evidence="1">
    <location>
        <begin position="85"/>
        <end position="116"/>
    </location>
</feature>
<dbReference type="AlphaFoldDB" id="A0AAV6V534"/>
<reference evidence="2 3" key="1">
    <citation type="journal article" date="2022" name="Nat. Ecol. Evol.">
        <title>A masculinizing supergene underlies an exaggerated male reproductive morph in a spider.</title>
        <authorList>
            <person name="Hendrickx F."/>
            <person name="De Corte Z."/>
            <person name="Sonet G."/>
            <person name="Van Belleghem S.M."/>
            <person name="Kostlbacher S."/>
            <person name="Vangestel C."/>
        </authorList>
    </citation>
    <scope>NUCLEOTIDE SEQUENCE [LARGE SCALE GENOMIC DNA]</scope>
    <source>
        <strain evidence="2">W744_W776</strain>
    </source>
</reference>
<dbReference type="Proteomes" id="UP000827092">
    <property type="component" value="Unassembled WGS sequence"/>
</dbReference>
<feature type="compositionally biased region" description="Basic and acidic residues" evidence="1">
    <location>
        <begin position="87"/>
        <end position="107"/>
    </location>
</feature>
<sequence length="116" mass="12789">MGGSQSQGPGHVFLSGSQPRIKQFYFVILIIGLIRTNSRVPLFSRTFLNVKATPLANNHRAEEKEDPNSSGSTYIIYQISSHLARNVGDRSPDERSNLSANNDRHDAIASMTMQTG</sequence>
<organism evidence="2 3">
    <name type="scientific">Oedothorax gibbosus</name>
    <dbReference type="NCBI Taxonomy" id="931172"/>
    <lineage>
        <taxon>Eukaryota</taxon>
        <taxon>Metazoa</taxon>
        <taxon>Ecdysozoa</taxon>
        <taxon>Arthropoda</taxon>
        <taxon>Chelicerata</taxon>
        <taxon>Arachnida</taxon>
        <taxon>Araneae</taxon>
        <taxon>Araneomorphae</taxon>
        <taxon>Entelegynae</taxon>
        <taxon>Araneoidea</taxon>
        <taxon>Linyphiidae</taxon>
        <taxon>Erigoninae</taxon>
        <taxon>Oedothorax</taxon>
    </lineage>
</organism>
<protein>
    <submittedName>
        <fullName evidence="2">Uncharacterized protein</fullName>
    </submittedName>
</protein>
<dbReference type="EMBL" id="JAFNEN010000157">
    <property type="protein sequence ID" value="KAG8191587.1"/>
    <property type="molecule type" value="Genomic_DNA"/>
</dbReference>
<gene>
    <name evidence="2" type="ORF">JTE90_021189</name>
</gene>
<evidence type="ECO:0000313" key="3">
    <source>
        <dbReference type="Proteomes" id="UP000827092"/>
    </source>
</evidence>
<keyword evidence="3" id="KW-1185">Reference proteome</keyword>